<dbReference type="InterPro" id="IPR004331">
    <property type="entry name" value="SPX_dom"/>
</dbReference>
<evidence type="ECO:0000256" key="5">
    <source>
        <dbReference type="ARBA" id="ARBA00023136"/>
    </source>
</evidence>
<evidence type="ECO:0000256" key="7">
    <source>
        <dbReference type="SAM" id="Phobius"/>
    </source>
</evidence>
<feature type="compositionally biased region" description="Low complexity" evidence="6">
    <location>
        <begin position="175"/>
        <end position="195"/>
    </location>
</feature>
<dbReference type="GO" id="GO:0005794">
    <property type="term" value="C:Golgi apparatus"/>
    <property type="evidence" value="ECO:0007669"/>
    <property type="project" value="TreeGrafter"/>
</dbReference>
<evidence type="ECO:0000313" key="11">
    <source>
        <dbReference type="Proteomes" id="UP001165122"/>
    </source>
</evidence>
<dbReference type="OrthoDB" id="9970435at2759"/>
<protein>
    <recommendedName>
        <fullName evidence="12">SPX domain-containing protein</fullName>
    </recommendedName>
</protein>
<reference evidence="11" key="1">
    <citation type="journal article" date="2023" name="Commun. Biol.">
        <title>Genome analysis of Parmales, the sister group of diatoms, reveals the evolutionary specialization of diatoms from phago-mixotrophs to photoautotrophs.</title>
        <authorList>
            <person name="Ban H."/>
            <person name="Sato S."/>
            <person name="Yoshikawa S."/>
            <person name="Yamada K."/>
            <person name="Nakamura Y."/>
            <person name="Ichinomiya M."/>
            <person name="Sato N."/>
            <person name="Blanc-Mathieu R."/>
            <person name="Endo H."/>
            <person name="Kuwata A."/>
            <person name="Ogata H."/>
        </authorList>
    </citation>
    <scope>NUCLEOTIDE SEQUENCE [LARGE SCALE GENOMIC DNA]</scope>
    <source>
        <strain evidence="11">NIES 3700</strain>
    </source>
</reference>
<feature type="transmembrane region" description="Helical" evidence="7">
    <location>
        <begin position="632"/>
        <end position="654"/>
    </location>
</feature>
<feature type="domain" description="EXS" evidence="8">
    <location>
        <begin position="696"/>
        <end position="915"/>
    </location>
</feature>
<feature type="transmembrane region" description="Helical" evidence="7">
    <location>
        <begin position="572"/>
        <end position="593"/>
    </location>
</feature>
<comment type="subcellular location">
    <subcellularLocation>
        <location evidence="1">Membrane</location>
        <topology evidence="1">Multi-pass membrane protein</topology>
    </subcellularLocation>
</comment>
<feature type="region of interest" description="Disordered" evidence="6">
    <location>
        <begin position="334"/>
        <end position="368"/>
    </location>
</feature>
<keyword evidence="4 7" id="KW-1133">Transmembrane helix</keyword>
<evidence type="ECO:0000256" key="3">
    <source>
        <dbReference type="ARBA" id="ARBA00022692"/>
    </source>
</evidence>
<dbReference type="Pfam" id="PF03124">
    <property type="entry name" value="EXS"/>
    <property type="match status" value="1"/>
</dbReference>
<organism evidence="10 11">
    <name type="scientific">Triparma laevis f. longispina</name>
    <dbReference type="NCBI Taxonomy" id="1714387"/>
    <lineage>
        <taxon>Eukaryota</taxon>
        <taxon>Sar</taxon>
        <taxon>Stramenopiles</taxon>
        <taxon>Ochrophyta</taxon>
        <taxon>Bolidophyceae</taxon>
        <taxon>Parmales</taxon>
        <taxon>Triparmaceae</taxon>
        <taxon>Triparma</taxon>
    </lineage>
</organism>
<evidence type="ECO:0000256" key="6">
    <source>
        <dbReference type="SAM" id="MobiDB-lite"/>
    </source>
</evidence>
<dbReference type="AlphaFoldDB" id="A0A9W7A9Y3"/>
<feature type="compositionally biased region" description="Basic and acidic residues" evidence="6">
    <location>
        <begin position="38"/>
        <end position="65"/>
    </location>
</feature>
<feature type="transmembrane region" description="Helical" evidence="7">
    <location>
        <begin position="525"/>
        <end position="551"/>
    </location>
</feature>
<feature type="transmembrane region" description="Helical" evidence="7">
    <location>
        <begin position="608"/>
        <end position="625"/>
    </location>
</feature>
<feature type="transmembrane region" description="Helical" evidence="7">
    <location>
        <begin position="737"/>
        <end position="756"/>
    </location>
</feature>
<dbReference type="EMBL" id="BRXW01000538">
    <property type="protein sequence ID" value="GMH63985.1"/>
    <property type="molecule type" value="Genomic_DNA"/>
</dbReference>
<dbReference type="GO" id="GO:0006817">
    <property type="term" value="P:phosphate ion transport"/>
    <property type="evidence" value="ECO:0007669"/>
    <property type="project" value="TreeGrafter"/>
</dbReference>
<feature type="compositionally biased region" description="Low complexity" evidence="6">
    <location>
        <begin position="107"/>
        <end position="117"/>
    </location>
</feature>
<feature type="transmembrane region" description="Helical" evidence="7">
    <location>
        <begin position="922"/>
        <end position="947"/>
    </location>
</feature>
<evidence type="ECO:0000259" key="9">
    <source>
        <dbReference type="PROSITE" id="PS51382"/>
    </source>
</evidence>
<keyword evidence="5 7" id="KW-0472">Membrane</keyword>
<feature type="compositionally biased region" description="Low complexity" evidence="6">
    <location>
        <begin position="90"/>
        <end position="100"/>
    </location>
</feature>
<feature type="region of interest" description="Disordered" evidence="6">
    <location>
        <begin position="36"/>
        <end position="200"/>
    </location>
</feature>
<dbReference type="GO" id="GO:0005886">
    <property type="term" value="C:plasma membrane"/>
    <property type="evidence" value="ECO:0007669"/>
    <property type="project" value="TreeGrafter"/>
</dbReference>
<dbReference type="Pfam" id="PF03105">
    <property type="entry name" value="SPX"/>
    <property type="match status" value="1"/>
</dbReference>
<evidence type="ECO:0000256" key="2">
    <source>
        <dbReference type="ARBA" id="ARBA00009665"/>
    </source>
</evidence>
<evidence type="ECO:0008006" key="12">
    <source>
        <dbReference type="Google" id="ProtNLM"/>
    </source>
</evidence>
<feature type="transmembrane region" description="Helical" evidence="7">
    <location>
        <begin position="856"/>
        <end position="874"/>
    </location>
</feature>
<name>A0A9W7A9Y3_9STRA</name>
<dbReference type="Proteomes" id="UP001165122">
    <property type="component" value="Unassembled WGS sequence"/>
</dbReference>
<comment type="caution">
    <text evidence="10">The sequence shown here is derived from an EMBL/GenBank/DDBJ whole genome shotgun (WGS) entry which is preliminary data.</text>
</comment>
<dbReference type="PANTHER" id="PTHR10783:SF103">
    <property type="entry name" value="SOLUTE CARRIER FAMILY 53 MEMBER 1"/>
    <property type="match status" value="1"/>
</dbReference>
<feature type="transmembrane region" description="Helical" evidence="7">
    <location>
        <begin position="787"/>
        <end position="809"/>
    </location>
</feature>
<dbReference type="GO" id="GO:0000822">
    <property type="term" value="F:inositol hexakisphosphate binding"/>
    <property type="evidence" value="ECO:0007669"/>
    <property type="project" value="TreeGrafter"/>
</dbReference>
<evidence type="ECO:0000256" key="4">
    <source>
        <dbReference type="ARBA" id="ARBA00022989"/>
    </source>
</evidence>
<keyword evidence="3 7" id="KW-0812">Transmembrane</keyword>
<gene>
    <name evidence="10" type="ORF">TrLO_g8101</name>
</gene>
<dbReference type="PROSITE" id="PS51382">
    <property type="entry name" value="SPX"/>
    <property type="match status" value="1"/>
</dbReference>
<dbReference type="GO" id="GO:0016036">
    <property type="term" value="P:cellular response to phosphate starvation"/>
    <property type="evidence" value="ECO:0007669"/>
    <property type="project" value="TreeGrafter"/>
</dbReference>
<feature type="domain" description="SPX" evidence="9">
    <location>
        <begin position="2"/>
        <end position="435"/>
    </location>
</feature>
<dbReference type="InterPro" id="IPR004342">
    <property type="entry name" value="EXS_C"/>
</dbReference>
<accession>A0A9W7A9Y3</accession>
<evidence type="ECO:0000259" key="8">
    <source>
        <dbReference type="PROSITE" id="PS51380"/>
    </source>
</evidence>
<keyword evidence="11" id="KW-1185">Reference proteome</keyword>
<comment type="similarity">
    <text evidence="2">Belongs to the SYG1 (TC 2.A.94) family.</text>
</comment>
<feature type="transmembrane region" description="Helical" evidence="7">
    <location>
        <begin position="830"/>
        <end position="850"/>
    </location>
</feature>
<proteinExistence type="inferred from homology"/>
<evidence type="ECO:0000313" key="10">
    <source>
        <dbReference type="EMBL" id="GMH63985.1"/>
    </source>
</evidence>
<evidence type="ECO:0000256" key="1">
    <source>
        <dbReference type="ARBA" id="ARBA00004141"/>
    </source>
</evidence>
<feature type="transmembrane region" description="Helical" evidence="7">
    <location>
        <begin position="698"/>
        <end position="717"/>
    </location>
</feature>
<feature type="compositionally biased region" description="Gly residues" evidence="6">
    <location>
        <begin position="141"/>
        <end position="151"/>
    </location>
</feature>
<sequence>MVEFGLKLEDNKVSKWREHYVDYERLKSLLKKIKSTMKQRDEFRDKRAEKLKSLRYDNNDKDPQKDTTSSGESGDEKLLKKGVTLENEKSLLSNSGGKSKSQLDLNSASAPPLGSPGSHERQKSRSNPLVGQRWTAALSLMGGGRSGGGDAKTGYSERKKKKDKKNKEEEEATEKTSLLQPTTSPPTYTSATTTTPDRKNSFKDLIGSSFGSSSTDLAGLAKSMASKIIPGSGKKAKEAKYLWDLRVKRAEDNFDVKEMEFSAVLKDECRKVEEFYCRKVDEYVTRLEILEEAVGYQEKVGELVGVGGVEEVRPGRRHKYSIADVTMALTGKAPLRAEEEEEGTALQEKKEHKKYANQTTDDDDDDDDEEQMALHLDDKFKDLLASDSIKRAILDLHRNVKLMSNYSIMNYTGFVKIIKKHDKTVPESKGKFKHLCAVTRFHDAKESEQLGEKMEKMFAEMFCEGNMLQARAQMLPKVGDGLQMDWSQLRFGYRLGMCAVLAVWVCWDCIWQIMVFNNQTIGGTVAFPVFRACGGVLLVHWCWGLSTFVWTRFRINYIYLFEFDPRNVNSSLGILTEAVDETLVFLLLMLLYYKSCVGAIPKPYPSGIYPFLLVLYTFKCMIFPWRMRKNLWMTLLNVVVSPVHPATFFSTYIADVVTSMIKNLQDWAWTFCYIFQGGFLQHKKQFMKHSELHWQNQFWYTNVLIPLICLLPIWFRLMQCLRRYHDTGRRWPNLANAFKYSLSQTVTLFGTFHPLYMYNSDRVRVSVYADDDEAVMAAKPPVDLFQIFWIGLFIGSSCYSFAWDVFMDWGLGRREFNWLGPRLMFPHQSWYYVAIFLDIFLRFLWVTSLVPPDSGAVFAFPNYLAALVLAAEILRRTMWGFFRLEQEHRHNTEGYRRVDFVPLHFNTGHDHKYKGKEEKREGFGVLAEVLTVGVVVVAISVASIVAAQRQSHGHF</sequence>
<dbReference type="PROSITE" id="PS51380">
    <property type="entry name" value="EXS"/>
    <property type="match status" value="1"/>
</dbReference>
<dbReference type="PANTHER" id="PTHR10783">
    <property type="entry name" value="XENOTROPIC AND POLYTROPIC RETROVIRUS RECEPTOR 1-RELATED"/>
    <property type="match status" value="1"/>
</dbReference>